<comment type="caution">
    <text evidence="9">The sequence shown here is derived from an EMBL/GenBank/DDBJ whole genome shotgun (WGS) entry which is preliminary data.</text>
</comment>
<dbReference type="AlphaFoldDB" id="A0A9N8EJ24"/>
<dbReference type="Pfam" id="PF00743">
    <property type="entry name" value="FMO-like"/>
    <property type="match status" value="2"/>
</dbReference>
<comment type="cofactor">
    <cofactor evidence="1">
        <name>FAD</name>
        <dbReference type="ChEBI" id="CHEBI:57692"/>
    </cofactor>
</comment>
<dbReference type="InterPro" id="IPR000960">
    <property type="entry name" value="Flavin_mOase"/>
</dbReference>
<comment type="similarity">
    <text evidence="2">Belongs to the FMO family.</text>
</comment>
<dbReference type="Proteomes" id="UP001153069">
    <property type="component" value="Unassembled WGS sequence"/>
</dbReference>
<evidence type="ECO:0000256" key="1">
    <source>
        <dbReference type="ARBA" id="ARBA00001974"/>
    </source>
</evidence>
<protein>
    <submittedName>
        <fullName evidence="9">Flavin-containing monooxygenase FMO GS-OX-like</fullName>
    </submittedName>
</protein>
<keyword evidence="10" id="KW-1185">Reference proteome</keyword>
<name>A0A9N8EJ24_9STRA</name>
<evidence type="ECO:0000256" key="7">
    <source>
        <dbReference type="ARBA" id="ARBA00023033"/>
    </source>
</evidence>
<dbReference type="GO" id="GO:0050660">
    <property type="term" value="F:flavin adenine dinucleotide binding"/>
    <property type="evidence" value="ECO:0007669"/>
    <property type="project" value="InterPro"/>
</dbReference>
<proteinExistence type="inferred from homology"/>
<dbReference type="FunFam" id="3.50.50.60:FF:000138">
    <property type="entry name" value="Flavin-containing monooxygenase"/>
    <property type="match status" value="1"/>
</dbReference>
<dbReference type="SUPFAM" id="SSF51905">
    <property type="entry name" value="FAD/NAD(P)-binding domain"/>
    <property type="match status" value="1"/>
</dbReference>
<feature type="compositionally biased region" description="Basic and acidic residues" evidence="8">
    <location>
        <begin position="476"/>
        <end position="494"/>
    </location>
</feature>
<keyword evidence="4" id="KW-0274">FAD</keyword>
<keyword evidence="5" id="KW-0521">NADP</keyword>
<reference evidence="9" key="1">
    <citation type="submission" date="2020-06" db="EMBL/GenBank/DDBJ databases">
        <authorList>
            <consortium name="Plant Systems Biology data submission"/>
        </authorList>
    </citation>
    <scope>NUCLEOTIDE SEQUENCE</scope>
    <source>
        <strain evidence="9">D6</strain>
    </source>
</reference>
<evidence type="ECO:0000256" key="8">
    <source>
        <dbReference type="SAM" id="MobiDB-lite"/>
    </source>
</evidence>
<evidence type="ECO:0000256" key="3">
    <source>
        <dbReference type="ARBA" id="ARBA00022630"/>
    </source>
</evidence>
<keyword evidence="6" id="KW-0560">Oxidoreductase</keyword>
<feature type="region of interest" description="Disordered" evidence="8">
    <location>
        <begin position="468"/>
        <end position="523"/>
    </location>
</feature>
<keyword evidence="3" id="KW-0285">Flavoprotein</keyword>
<gene>
    <name evidence="9" type="ORF">SEMRO_1258_G256790.1</name>
</gene>
<evidence type="ECO:0000256" key="6">
    <source>
        <dbReference type="ARBA" id="ARBA00023002"/>
    </source>
</evidence>
<dbReference type="GO" id="GO:0050661">
    <property type="term" value="F:NADP binding"/>
    <property type="evidence" value="ECO:0007669"/>
    <property type="project" value="InterPro"/>
</dbReference>
<sequence length="523" mass="60263">MANEDRNDDMSRRRVAILGAGPSGLSSLHSFYTAASTTSSSSTVIPEIICYEKQAEWGGLWNYSWRTGLDETGEPVHASMYRNLWSNSPKECIEYPDYPFETHFNKPIGSYPPRAVIADYLKGRVTHIPKRWVKFRHVVRRVTYHEDIQKFDIVVQDLANNVQVNDHVDHVIVATGHFSTPNMPYFQGMDTFDGKGRILHSHDFRNAADFKDLHVLIVGASYSAEDIGSQCYKYGAKSVTASYRTRPMGFKWPKNWETKPLVTKVQGTTVHFKDASSKDVDAIILCTGYQHSFPFLDEPIKLQGENKIWLPQLYQGVAFENNPRIHYLGMHQQYFSLTLFDAQAWWSRDVILGKIQIPNTIQERKEHSAKWTQRHDTLITDKDKVWFQGDYIKSLIQQTDYPDLDVEAVNKIFVEWEHHKHQDIMGYRNNAYRSVVTNTLSPHFTTPWIKAMDDSMPYFLSHCKQANTTTNDDDDSNHRQDADTADYRGADARPARSTSPMPFARHLNILNKKPQKSPRQVSH</sequence>
<evidence type="ECO:0000256" key="5">
    <source>
        <dbReference type="ARBA" id="ARBA00022857"/>
    </source>
</evidence>
<dbReference type="EMBL" id="CAICTM010001256">
    <property type="protein sequence ID" value="CAB9522002.1"/>
    <property type="molecule type" value="Genomic_DNA"/>
</dbReference>
<dbReference type="PRINTS" id="PR00370">
    <property type="entry name" value="FMOXYGENASE"/>
</dbReference>
<evidence type="ECO:0000313" key="9">
    <source>
        <dbReference type="EMBL" id="CAB9522002.1"/>
    </source>
</evidence>
<organism evidence="9 10">
    <name type="scientific">Seminavis robusta</name>
    <dbReference type="NCBI Taxonomy" id="568900"/>
    <lineage>
        <taxon>Eukaryota</taxon>
        <taxon>Sar</taxon>
        <taxon>Stramenopiles</taxon>
        <taxon>Ochrophyta</taxon>
        <taxon>Bacillariophyta</taxon>
        <taxon>Bacillariophyceae</taxon>
        <taxon>Bacillariophycidae</taxon>
        <taxon>Naviculales</taxon>
        <taxon>Naviculaceae</taxon>
        <taxon>Seminavis</taxon>
    </lineage>
</organism>
<evidence type="ECO:0000256" key="4">
    <source>
        <dbReference type="ARBA" id="ARBA00022827"/>
    </source>
</evidence>
<dbReference type="InterPro" id="IPR036188">
    <property type="entry name" value="FAD/NAD-bd_sf"/>
</dbReference>
<dbReference type="InterPro" id="IPR050346">
    <property type="entry name" value="FMO-like"/>
</dbReference>
<dbReference type="Gene3D" id="3.50.50.60">
    <property type="entry name" value="FAD/NAD(P)-binding domain"/>
    <property type="match status" value="2"/>
</dbReference>
<accession>A0A9N8EJ24</accession>
<keyword evidence="7 9" id="KW-0503">Monooxygenase</keyword>
<dbReference type="GO" id="GO:0004499">
    <property type="term" value="F:N,N-dimethylaniline monooxygenase activity"/>
    <property type="evidence" value="ECO:0007669"/>
    <property type="project" value="InterPro"/>
</dbReference>
<evidence type="ECO:0000256" key="2">
    <source>
        <dbReference type="ARBA" id="ARBA00009183"/>
    </source>
</evidence>
<dbReference type="OrthoDB" id="66881at2759"/>
<dbReference type="InterPro" id="IPR020946">
    <property type="entry name" value="Flavin_mOase-like"/>
</dbReference>
<evidence type="ECO:0000313" key="10">
    <source>
        <dbReference type="Proteomes" id="UP001153069"/>
    </source>
</evidence>
<dbReference type="PANTHER" id="PTHR23023">
    <property type="entry name" value="DIMETHYLANILINE MONOOXYGENASE"/>
    <property type="match status" value="1"/>
</dbReference>